<keyword evidence="2" id="KW-1185">Reference proteome</keyword>
<accession>A0AAV5UKQ7</accession>
<sequence length="99" mass="11497">DDPAVLDDQRKLVIFHVHWVSKMEILIDESDSLFPPLTLLRDDEVHQVSRRVGVDQLLRVQSLPSNPSSLKLLVFRGNWGMNLHDFLPLIPIVRSLRRH</sequence>
<evidence type="ECO:0000313" key="1">
    <source>
        <dbReference type="EMBL" id="GMT06898.1"/>
    </source>
</evidence>
<comment type="caution">
    <text evidence="1">The sequence shown here is derived from an EMBL/GenBank/DDBJ whole genome shotgun (WGS) entry which is preliminary data.</text>
</comment>
<evidence type="ECO:0000313" key="2">
    <source>
        <dbReference type="Proteomes" id="UP001432027"/>
    </source>
</evidence>
<proteinExistence type="predicted"/>
<dbReference type="EMBL" id="BTSX01000006">
    <property type="protein sequence ID" value="GMT06898.1"/>
    <property type="molecule type" value="Genomic_DNA"/>
</dbReference>
<feature type="non-terminal residue" evidence="1">
    <location>
        <position position="1"/>
    </location>
</feature>
<name>A0AAV5UKQ7_9BILA</name>
<organism evidence="1 2">
    <name type="scientific">Pristionchus entomophagus</name>
    <dbReference type="NCBI Taxonomy" id="358040"/>
    <lineage>
        <taxon>Eukaryota</taxon>
        <taxon>Metazoa</taxon>
        <taxon>Ecdysozoa</taxon>
        <taxon>Nematoda</taxon>
        <taxon>Chromadorea</taxon>
        <taxon>Rhabditida</taxon>
        <taxon>Rhabditina</taxon>
        <taxon>Diplogasteromorpha</taxon>
        <taxon>Diplogasteroidea</taxon>
        <taxon>Neodiplogasteridae</taxon>
        <taxon>Pristionchus</taxon>
    </lineage>
</organism>
<protein>
    <submittedName>
        <fullName evidence="1">Uncharacterized protein</fullName>
    </submittedName>
</protein>
<dbReference type="AlphaFoldDB" id="A0AAV5UKQ7"/>
<reference evidence="1" key="1">
    <citation type="submission" date="2023-10" db="EMBL/GenBank/DDBJ databases">
        <title>Genome assembly of Pristionchus species.</title>
        <authorList>
            <person name="Yoshida K."/>
            <person name="Sommer R.J."/>
        </authorList>
    </citation>
    <scope>NUCLEOTIDE SEQUENCE</scope>
    <source>
        <strain evidence="1">RS0144</strain>
    </source>
</reference>
<dbReference type="Proteomes" id="UP001432027">
    <property type="component" value="Unassembled WGS sequence"/>
</dbReference>
<gene>
    <name evidence="1" type="ORF">PENTCL1PPCAC_29072</name>
</gene>